<sequence length="147" mass="15332">MSLKGQPLWTGEQHAWLQALGHTVWVPGSLPLAAAPAPARAPEARPSSRPSPSPRQAAPSTRGPAPPAPTLAQAGPAHRAPTPPPRAGARLHDALRFELIRASGLNPNAPESAAIIASWPDTAALRGNPAAKRALWPLLRALRKAGR</sequence>
<dbReference type="HOGENOM" id="CLU_1694811_0_0_6"/>
<dbReference type="Proteomes" id="UP000005870">
    <property type="component" value="Chromosome"/>
</dbReference>
<accession>G7UVR1</accession>
<dbReference type="EMBL" id="CP003093">
    <property type="protein sequence ID" value="AER55178.1"/>
    <property type="molecule type" value="Genomic_DNA"/>
</dbReference>
<proteinExistence type="predicted"/>
<evidence type="ECO:0008006" key="4">
    <source>
        <dbReference type="Google" id="ProtNLM"/>
    </source>
</evidence>
<dbReference type="AlphaFoldDB" id="G7UVR1"/>
<evidence type="ECO:0000313" key="3">
    <source>
        <dbReference type="Proteomes" id="UP000005870"/>
    </source>
</evidence>
<protein>
    <recommendedName>
        <fullName evidence="4">Alanine acetyltransferase</fullName>
    </recommendedName>
</protein>
<feature type="region of interest" description="Disordered" evidence="1">
    <location>
        <begin position="33"/>
        <end position="91"/>
    </location>
</feature>
<feature type="compositionally biased region" description="Low complexity" evidence="1">
    <location>
        <begin position="33"/>
        <end position="60"/>
    </location>
</feature>
<organism evidence="2 3">
    <name type="scientific">Pseudoxanthomonas spadix (strain BD-a59)</name>
    <dbReference type="NCBI Taxonomy" id="1045855"/>
    <lineage>
        <taxon>Bacteria</taxon>
        <taxon>Pseudomonadati</taxon>
        <taxon>Pseudomonadota</taxon>
        <taxon>Gammaproteobacteria</taxon>
        <taxon>Lysobacterales</taxon>
        <taxon>Lysobacteraceae</taxon>
        <taxon>Pseudoxanthomonas</taxon>
    </lineage>
</organism>
<dbReference type="OrthoDB" id="6028548at2"/>
<reference evidence="2 3" key="1">
    <citation type="journal article" date="2012" name="J. Bacteriol.">
        <title>Complete Genome Sequence of the BTEX-Degrading Bacterium Pseudoxanthomonas spadix BD-a59.</title>
        <authorList>
            <person name="Lee S.H."/>
            <person name="Jin H.M."/>
            <person name="Lee H.J."/>
            <person name="Kim J.M."/>
            <person name="Jeon C.O."/>
        </authorList>
    </citation>
    <scope>NUCLEOTIDE SEQUENCE [LARGE SCALE GENOMIC DNA]</scope>
    <source>
        <strain evidence="2 3">BD-a59</strain>
    </source>
</reference>
<dbReference type="KEGG" id="psd:DSC_02625"/>
<dbReference type="RefSeq" id="WP_014159356.1">
    <property type="nucleotide sequence ID" value="NC_016147.2"/>
</dbReference>
<evidence type="ECO:0000313" key="2">
    <source>
        <dbReference type="EMBL" id="AER55178.1"/>
    </source>
</evidence>
<keyword evidence="3" id="KW-1185">Reference proteome</keyword>
<dbReference type="STRING" id="1045855.DSC_02625"/>
<evidence type="ECO:0000256" key="1">
    <source>
        <dbReference type="SAM" id="MobiDB-lite"/>
    </source>
</evidence>
<name>G7UVR1_PSEUP</name>
<gene>
    <name evidence="2" type="ordered locus">DSC_02625</name>
</gene>